<comment type="catalytic activity">
    <reaction evidence="1 15">
        <text>Endonucleolytic cleavage to 5'-phosphomonoester.</text>
        <dbReference type="EC" id="3.1.26.3"/>
    </reaction>
</comment>
<feature type="domain" description="RNase III" evidence="17">
    <location>
        <begin position="7"/>
        <end position="135"/>
    </location>
</feature>
<protein>
    <recommendedName>
        <fullName evidence="15">Ribonuclease 3</fullName>
        <ecNumber evidence="15">3.1.26.3</ecNumber>
    </recommendedName>
    <alternativeName>
        <fullName evidence="15">Ribonuclease III</fullName>
        <shortName evidence="15">RNase III</shortName>
    </alternativeName>
</protein>
<keyword evidence="8 15" id="KW-0819">tRNA processing</keyword>
<keyword evidence="6 15" id="KW-0698">rRNA processing</keyword>
<feature type="domain" description="DRBM" evidence="16">
    <location>
        <begin position="160"/>
        <end position="224"/>
    </location>
</feature>
<dbReference type="EC" id="3.1.26.3" evidence="15"/>
<dbReference type="SMART" id="SM00535">
    <property type="entry name" value="RIBOc"/>
    <property type="match status" value="1"/>
</dbReference>
<feature type="active site" evidence="15">
    <location>
        <position position="52"/>
    </location>
</feature>
<feature type="active site" evidence="15">
    <location>
        <position position="124"/>
    </location>
</feature>
<evidence type="ECO:0000256" key="15">
    <source>
        <dbReference type="HAMAP-Rule" id="MF_00104"/>
    </source>
</evidence>
<dbReference type="GO" id="GO:0042802">
    <property type="term" value="F:identical protein binding"/>
    <property type="evidence" value="ECO:0007669"/>
    <property type="project" value="UniProtKB-ARBA"/>
</dbReference>
<dbReference type="SMART" id="SM00358">
    <property type="entry name" value="DSRM"/>
    <property type="match status" value="1"/>
</dbReference>
<evidence type="ECO:0000256" key="11">
    <source>
        <dbReference type="ARBA" id="ARBA00022759"/>
    </source>
</evidence>
<dbReference type="InterPro" id="IPR011907">
    <property type="entry name" value="RNase_III"/>
</dbReference>
<dbReference type="InterPro" id="IPR014720">
    <property type="entry name" value="dsRBD_dom"/>
</dbReference>
<evidence type="ECO:0000256" key="1">
    <source>
        <dbReference type="ARBA" id="ARBA00000109"/>
    </source>
</evidence>
<comment type="similarity">
    <text evidence="3">Belongs to the ribonuclease III family.</text>
</comment>
<dbReference type="SUPFAM" id="SSF54768">
    <property type="entry name" value="dsRNA-binding domain-like"/>
    <property type="match status" value="1"/>
</dbReference>
<evidence type="ECO:0000256" key="2">
    <source>
        <dbReference type="ARBA" id="ARBA00004496"/>
    </source>
</evidence>
<keyword evidence="10 15" id="KW-0479">Metal-binding</keyword>
<proteinExistence type="inferred from homology"/>
<evidence type="ECO:0000256" key="14">
    <source>
        <dbReference type="ARBA" id="ARBA00022884"/>
    </source>
</evidence>
<keyword evidence="11 15" id="KW-0255">Endonuclease</keyword>
<dbReference type="GO" id="GO:0046872">
    <property type="term" value="F:metal ion binding"/>
    <property type="evidence" value="ECO:0007669"/>
    <property type="project" value="UniProtKB-KW"/>
</dbReference>
<sequence length="237" mass="25584">MIHRRMERALEERIGHRFVNPALLARALTHASAAEADGTPAKNYQRLEFLGDRVLGLAIAAMLHEAFPDADEGELARRLNQLVKRETCAAVAAELDVGPALRVGEGEAQTGGRKKAAILADVCEALIAAVYLDAGFEAASTFVDRFWRQRMLSFKGNLRDAKTSLQEWAQGKGLEPPVYQVTERGGPDHAPTFTVAVNVHGYAPAIGIGGSKRIAEQNAAEAALVREGVWTEKSGSE</sequence>
<gene>
    <name evidence="15 18" type="primary">rnc</name>
    <name evidence="18" type="ORF">H2509_05800</name>
</gene>
<evidence type="ECO:0000256" key="9">
    <source>
        <dbReference type="ARBA" id="ARBA00022722"/>
    </source>
</evidence>
<dbReference type="CDD" id="cd00593">
    <property type="entry name" value="RIBOc"/>
    <property type="match status" value="1"/>
</dbReference>
<dbReference type="PANTHER" id="PTHR11207">
    <property type="entry name" value="RIBONUCLEASE III"/>
    <property type="match status" value="1"/>
</dbReference>
<evidence type="ECO:0000313" key="19">
    <source>
        <dbReference type="Proteomes" id="UP000541109"/>
    </source>
</evidence>
<dbReference type="GO" id="GO:0006397">
    <property type="term" value="P:mRNA processing"/>
    <property type="evidence" value="ECO:0007669"/>
    <property type="project" value="UniProtKB-UniRule"/>
</dbReference>
<comment type="subcellular location">
    <subcellularLocation>
        <location evidence="2 15">Cytoplasm</location>
    </subcellularLocation>
</comment>
<evidence type="ECO:0000256" key="10">
    <source>
        <dbReference type="ARBA" id="ARBA00022723"/>
    </source>
</evidence>
<comment type="subunit">
    <text evidence="4 15">Homodimer.</text>
</comment>
<feature type="binding site" evidence="15">
    <location>
        <position position="48"/>
    </location>
    <ligand>
        <name>Mg(2+)</name>
        <dbReference type="ChEBI" id="CHEBI:18420"/>
    </ligand>
</feature>
<dbReference type="CDD" id="cd10845">
    <property type="entry name" value="DSRM_RNAse_III_family"/>
    <property type="match status" value="1"/>
</dbReference>
<dbReference type="HAMAP" id="MF_00104">
    <property type="entry name" value="RNase_III"/>
    <property type="match status" value="1"/>
</dbReference>
<keyword evidence="15" id="KW-0699">rRNA-binding</keyword>
<dbReference type="Proteomes" id="UP000541109">
    <property type="component" value="Unassembled WGS sequence"/>
</dbReference>
<dbReference type="GO" id="GO:0006364">
    <property type="term" value="P:rRNA processing"/>
    <property type="evidence" value="ECO:0007669"/>
    <property type="project" value="UniProtKB-UniRule"/>
</dbReference>
<dbReference type="Pfam" id="PF00035">
    <property type="entry name" value="dsrm"/>
    <property type="match status" value="1"/>
</dbReference>
<comment type="function">
    <text evidence="15">Digests double-stranded RNA. Involved in the processing of primary rRNA transcript to yield the immediate precursors to the large and small rRNAs (23S and 16S). Processes some mRNAs, and tRNAs when they are encoded in the rRNA operon. Processes pre-crRNA and tracrRNA of type II CRISPR loci if present in the organism.</text>
</comment>
<name>A0A839ACP1_9HYPH</name>
<keyword evidence="7 15" id="KW-0507">mRNA processing</keyword>
<evidence type="ECO:0000256" key="6">
    <source>
        <dbReference type="ARBA" id="ARBA00022552"/>
    </source>
</evidence>
<dbReference type="Pfam" id="PF14622">
    <property type="entry name" value="Ribonucleas_3_3"/>
    <property type="match status" value="1"/>
</dbReference>
<evidence type="ECO:0000259" key="17">
    <source>
        <dbReference type="PROSITE" id="PS50142"/>
    </source>
</evidence>
<dbReference type="PROSITE" id="PS50137">
    <property type="entry name" value="DS_RBD"/>
    <property type="match status" value="1"/>
</dbReference>
<dbReference type="InterPro" id="IPR000999">
    <property type="entry name" value="RNase_III_dom"/>
</dbReference>
<keyword evidence="19" id="KW-1185">Reference proteome</keyword>
<evidence type="ECO:0000256" key="4">
    <source>
        <dbReference type="ARBA" id="ARBA00011738"/>
    </source>
</evidence>
<dbReference type="NCBIfam" id="TIGR02191">
    <property type="entry name" value="RNaseIII"/>
    <property type="match status" value="1"/>
</dbReference>
<evidence type="ECO:0000256" key="7">
    <source>
        <dbReference type="ARBA" id="ARBA00022664"/>
    </source>
</evidence>
<dbReference type="RefSeq" id="WP_182163210.1">
    <property type="nucleotide sequence ID" value="NZ_JACFXV010000043.1"/>
</dbReference>
<dbReference type="GO" id="GO:0008033">
    <property type="term" value="P:tRNA processing"/>
    <property type="evidence" value="ECO:0007669"/>
    <property type="project" value="UniProtKB-KW"/>
</dbReference>
<organism evidence="18 19">
    <name type="scientific">Stappia albiluteola</name>
    <dbReference type="NCBI Taxonomy" id="2758565"/>
    <lineage>
        <taxon>Bacteria</taxon>
        <taxon>Pseudomonadati</taxon>
        <taxon>Pseudomonadota</taxon>
        <taxon>Alphaproteobacteria</taxon>
        <taxon>Hyphomicrobiales</taxon>
        <taxon>Stappiaceae</taxon>
        <taxon>Stappia</taxon>
    </lineage>
</organism>
<reference evidence="18 19" key="1">
    <citation type="submission" date="2020-07" db="EMBL/GenBank/DDBJ databases">
        <title>Stappia sp., F7233, whole genome shotgun sequencing project.</title>
        <authorList>
            <person name="Jiang S."/>
            <person name="Liu Z.W."/>
            <person name="Du Z.J."/>
        </authorList>
    </citation>
    <scope>NUCLEOTIDE SEQUENCE [LARGE SCALE GENOMIC DNA]</scope>
    <source>
        <strain evidence="18 19">F7233</strain>
    </source>
</reference>
<dbReference type="EMBL" id="JACFXV010000043">
    <property type="protein sequence ID" value="MBA5776637.1"/>
    <property type="molecule type" value="Genomic_DNA"/>
</dbReference>
<dbReference type="GO" id="GO:0005737">
    <property type="term" value="C:cytoplasm"/>
    <property type="evidence" value="ECO:0007669"/>
    <property type="project" value="UniProtKB-SubCell"/>
</dbReference>
<keyword evidence="12 15" id="KW-0378">Hydrolase</keyword>
<dbReference type="PANTHER" id="PTHR11207:SF0">
    <property type="entry name" value="RIBONUCLEASE 3"/>
    <property type="match status" value="1"/>
</dbReference>
<dbReference type="GO" id="GO:0004525">
    <property type="term" value="F:ribonuclease III activity"/>
    <property type="evidence" value="ECO:0007669"/>
    <property type="project" value="UniProtKB-UniRule"/>
</dbReference>
<dbReference type="PROSITE" id="PS00517">
    <property type="entry name" value="RNASE_3_1"/>
    <property type="match status" value="1"/>
</dbReference>
<evidence type="ECO:0000256" key="13">
    <source>
        <dbReference type="ARBA" id="ARBA00022842"/>
    </source>
</evidence>
<dbReference type="Gene3D" id="1.10.1520.10">
    <property type="entry name" value="Ribonuclease III domain"/>
    <property type="match status" value="1"/>
</dbReference>
<evidence type="ECO:0000256" key="12">
    <source>
        <dbReference type="ARBA" id="ARBA00022801"/>
    </source>
</evidence>
<evidence type="ECO:0000256" key="8">
    <source>
        <dbReference type="ARBA" id="ARBA00022694"/>
    </source>
</evidence>
<dbReference type="Gene3D" id="3.30.160.20">
    <property type="match status" value="1"/>
</dbReference>
<evidence type="ECO:0000313" key="18">
    <source>
        <dbReference type="EMBL" id="MBA5776637.1"/>
    </source>
</evidence>
<dbReference type="GO" id="GO:0003725">
    <property type="term" value="F:double-stranded RNA binding"/>
    <property type="evidence" value="ECO:0007669"/>
    <property type="project" value="TreeGrafter"/>
</dbReference>
<evidence type="ECO:0000256" key="5">
    <source>
        <dbReference type="ARBA" id="ARBA00022490"/>
    </source>
</evidence>
<evidence type="ECO:0000256" key="3">
    <source>
        <dbReference type="ARBA" id="ARBA00010183"/>
    </source>
</evidence>
<dbReference type="GO" id="GO:0010468">
    <property type="term" value="P:regulation of gene expression"/>
    <property type="evidence" value="ECO:0007669"/>
    <property type="project" value="TreeGrafter"/>
</dbReference>
<dbReference type="GO" id="GO:0019843">
    <property type="term" value="F:rRNA binding"/>
    <property type="evidence" value="ECO:0007669"/>
    <property type="project" value="UniProtKB-KW"/>
</dbReference>
<feature type="binding site" evidence="15">
    <location>
        <position position="121"/>
    </location>
    <ligand>
        <name>Mg(2+)</name>
        <dbReference type="ChEBI" id="CHEBI:18420"/>
    </ligand>
</feature>
<evidence type="ECO:0000259" key="16">
    <source>
        <dbReference type="PROSITE" id="PS50137"/>
    </source>
</evidence>
<keyword evidence="5 15" id="KW-0963">Cytoplasm</keyword>
<comment type="cofactor">
    <cofactor evidence="15">
        <name>Mg(2+)</name>
        <dbReference type="ChEBI" id="CHEBI:18420"/>
    </cofactor>
</comment>
<dbReference type="FunFam" id="1.10.1520.10:FF:000001">
    <property type="entry name" value="Ribonuclease 3"/>
    <property type="match status" value="1"/>
</dbReference>
<comment type="caution">
    <text evidence="18">The sequence shown here is derived from an EMBL/GenBank/DDBJ whole genome shotgun (WGS) entry which is preliminary data.</text>
</comment>
<dbReference type="InterPro" id="IPR036389">
    <property type="entry name" value="RNase_III_sf"/>
</dbReference>
<accession>A0A839ACP1</accession>
<feature type="binding site" evidence="15">
    <location>
        <position position="124"/>
    </location>
    <ligand>
        <name>Mg(2+)</name>
        <dbReference type="ChEBI" id="CHEBI:18420"/>
    </ligand>
</feature>
<keyword evidence="13 15" id="KW-0460">Magnesium</keyword>
<keyword evidence="9 15" id="KW-0540">Nuclease</keyword>
<dbReference type="PROSITE" id="PS50142">
    <property type="entry name" value="RNASE_3_2"/>
    <property type="match status" value="1"/>
</dbReference>
<dbReference type="AlphaFoldDB" id="A0A839ACP1"/>
<dbReference type="FunFam" id="3.30.160.20:FF:000003">
    <property type="entry name" value="Ribonuclease 3"/>
    <property type="match status" value="1"/>
</dbReference>
<keyword evidence="14 15" id="KW-0694">RNA-binding</keyword>
<dbReference type="SUPFAM" id="SSF69065">
    <property type="entry name" value="RNase III domain-like"/>
    <property type="match status" value="1"/>
</dbReference>